<dbReference type="STRING" id="1114924.SAMN05216258_11565"/>
<dbReference type="NCBIfam" id="TIGR00573">
    <property type="entry name" value="dnaq"/>
    <property type="match status" value="1"/>
</dbReference>
<dbReference type="SMART" id="SM00479">
    <property type="entry name" value="EXOIII"/>
    <property type="match status" value="1"/>
</dbReference>
<dbReference type="InterPro" id="IPR012337">
    <property type="entry name" value="RNaseH-like_sf"/>
</dbReference>
<dbReference type="Proteomes" id="UP000199377">
    <property type="component" value="Unassembled WGS sequence"/>
</dbReference>
<dbReference type="PANTHER" id="PTHR30231:SF41">
    <property type="entry name" value="DNA POLYMERASE III SUBUNIT EPSILON"/>
    <property type="match status" value="1"/>
</dbReference>
<evidence type="ECO:0000256" key="6">
    <source>
        <dbReference type="SAM" id="Phobius"/>
    </source>
</evidence>
<dbReference type="SUPFAM" id="SSF55785">
    <property type="entry name" value="PYP-like sensor domain (PAS domain)"/>
    <property type="match status" value="1"/>
</dbReference>
<dbReference type="RefSeq" id="WP_281244905.1">
    <property type="nucleotide sequence ID" value="NZ_FOQH01000015.1"/>
</dbReference>
<dbReference type="CDD" id="cd00130">
    <property type="entry name" value="PAS"/>
    <property type="match status" value="1"/>
</dbReference>
<dbReference type="Gene3D" id="3.30.420.10">
    <property type="entry name" value="Ribonuclease H-like superfamily/Ribonuclease H"/>
    <property type="match status" value="1"/>
</dbReference>
<evidence type="ECO:0000259" key="7">
    <source>
        <dbReference type="PROSITE" id="PS50112"/>
    </source>
</evidence>
<keyword evidence="9" id="KW-1185">Reference proteome</keyword>
<feature type="compositionally biased region" description="Pro residues" evidence="5">
    <location>
        <begin position="1"/>
        <end position="38"/>
    </location>
</feature>
<dbReference type="AlphaFoldDB" id="A0A1I3P4U0"/>
<dbReference type="Gene3D" id="3.30.450.20">
    <property type="entry name" value="PAS domain"/>
    <property type="match status" value="1"/>
</dbReference>
<dbReference type="GO" id="GO:0045004">
    <property type="term" value="P:DNA replication proofreading"/>
    <property type="evidence" value="ECO:0007669"/>
    <property type="project" value="TreeGrafter"/>
</dbReference>
<name>A0A1I3P4U0_9RHOB</name>
<dbReference type="EMBL" id="FOQH01000015">
    <property type="protein sequence ID" value="SFJ16585.1"/>
    <property type="molecule type" value="Genomic_DNA"/>
</dbReference>
<accession>A0A1I3P4U0</accession>
<feature type="domain" description="PAS" evidence="7">
    <location>
        <begin position="187"/>
        <end position="223"/>
    </location>
</feature>
<dbReference type="FunFam" id="3.30.420.10:FF:000045">
    <property type="entry name" value="3'-5' exonuclease DinG"/>
    <property type="match status" value="1"/>
</dbReference>
<comment type="catalytic activity">
    <reaction evidence="4">
        <text>DNA(n) + a 2'-deoxyribonucleoside 5'-triphosphate = DNA(n+1) + diphosphate</text>
        <dbReference type="Rhea" id="RHEA:22508"/>
        <dbReference type="Rhea" id="RHEA-COMP:17339"/>
        <dbReference type="Rhea" id="RHEA-COMP:17340"/>
        <dbReference type="ChEBI" id="CHEBI:33019"/>
        <dbReference type="ChEBI" id="CHEBI:61560"/>
        <dbReference type="ChEBI" id="CHEBI:173112"/>
        <dbReference type="EC" id="2.7.7.7"/>
    </reaction>
</comment>
<dbReference type="SUPFAM" id="SSF53098">
    <property type="entry name" value="Ribonuclease H-like"/>
    <property type="match status" value="1"/>
</dbReference>
<dbReference type="PANTHER" id="PTHR30231">
    <property type="entry name" value="DNA POLYMERASE III SUBUNIT EPSILON"/>
    <property type="match status" value="1"/>
</dbReference>
<keyword evidence="6" id="KW-1133">Transmembrane helix</keyword>
<organism evidence="8 9">
    <name type="scientific">Albimonas pacifica</name>
    <dbReference type="NCBI Taxonomy" id="1114924"/>
    <lineage>
        <taxon>Bacteria</taxon>
        <taxon>Pseudomonadati</taxon>
        <taxon>Pseudomonadota</taxon>
        <taxon>Alphaproteobacteria</taxon>
        <taxon>Rhodobacterales</taxon>
        <taxon>Paracoccaceae</taxon>
        <taxon>Albimonas</taxon>
    </lineage>
</organism>
<keyword evidence="6" id="KW-0472">Membrane</keyword>
<evidence type="ECO:0000256" key="3">
    <source>
        <dbReference type="ARBA" id="ARBA00026073"/>
    </source>
</evidence>
<evidence type="ECO:0000256" key="5">
    <source>
        <dbReference type="SAM" id="MobiDB-lite"/>
    </source>
</evidence>
<dbReference type="GO" id="GO:0008408">
    <property type="term" value="F:3'-5' exonuclease activity"/>
    <property type="evidence" value="ECO:0007669"/>
    <property type="project" value="TreeGrafter"/>
</dbReference>
<feature type="transmembrane region" description="Helical" evidence="6">
    <location>
        <begin position="95"/>
        <end position="117"/>
    </location>
</feature>
<dbReference type="InterPro" id="IPR036397">
    <property type="entry name" value="RNaseH_sf"/>
</dbReference>
<comment type="subunit">
    <text evidence="3">DNA polymerase III contains a core (composed of alpha, epsilon and theta chains) that associates with a tau subunit. This core dimerizes to form the POLIII' complex. PolIII' associates with the gamma complex (composed of gamma, delta, delta', psi and chi chains) and with the beta chain to form the complete DNA polymerase III complex.</text>
</comment>
<dbReference type="GO" id="GO:0003887">
    <property type="term" value="F:DNA-directed DNA polymerase activity"/>
    <property type="evidence" value="ECO:0007669"/>
    <property type="project" value="UniProtKB-EC"/>
</dbReference>
<evidence type="ECO:0000313" key="9">
    <source>
        <dbReference type="Proteomes" id="UP000199377"/>
    </source>
</evidence>
<dbReference type="Pfam" id="PF00929">
    <property type="entry name" value="RNase_T"/>
    <property type="match status" value="1"/>
</dbReference>
<evidence type="ECO:0000256" key="2">
    <source>
        <dbReference type="ARBA" id="ARBA00025483"/>
    </source>
</evidence>
<gene>
    <name evidence="8" type="ORF">SAMN05216258_11565</name>
</gene>
<feature type="transmembrane region" description="Helical" evidence="6">
    <location>
        <begin position="62"/>
        <end position="83"/>
    </location>
</feature>
<dbReference type="CDD" id="cd06127">
    <property type="entry name" value="DEDDh"/>
    <property type="match status" value="1"/>
</dbReference>
<dbReference type="InterPro" id="IPR000014">
    <property type="entry name" value="PAS"/>
</dbReference>
<proteinExistence type="predicted"/>
<evidence type="ECO:0000256" key="1">
    <source>
        <dbReference type="ARBA" id="ARBA00012417"/>
    </source>
</evidence>
<dbReference type="InterPro" id="IPR006054">
    <property type="entry name" value="DnaQ"/>
</dbReference>
<dbReference type="GO" id="GO:0003677">
    <property type="term" value="F:DNA binding"/>
    <property type="evidence" value="ECO:0007669"/>
    <property type="project" value="InterPro"/>
</dbReference>
<protein>
    <recommendedName>
        <fullName evidence="1">DNA-directed DNA polymerase</fullName>
        <ecNumber evidence="1">2.7.7.7</ecNumber>
    </recommendedName>
</protein>
<evidence type="ECO:0000256" key="4">
    <source>
        <dbReference type="ARBA" id="ARBA00049244"/>
    </source>
</evidence>
<dbReference type="InterPro" id="IPR035965">
    <property type="entry name" value="PAS-like_dom_sf"/>
</dbReference>
<dbReference type="InterPro" id="IPR013520">
    <property type="entry name" value="Ribonucl_H"/>
</dbReference>
<feature type="region of interest" description="Disordered" evidence="5">
    <location>
        <begin position="1"/>
        <end position="48"/>
    </location>
</feature>
<dbReference type="EC" id="2.7.7.7" evidence="1"/>
<evidence type="ECO:0000313" key="8">
    <source>
        <dbReference type="EMBL" id="SFJ16585.1"/>
    </source>
</evidence>
<dbReference type="GO" id="GO:0005829">
    <property type="term" value="C:cytosol"/>
    <property type="evidence" value="ECO:0007669"/>
    <property type="project" value="TreeGrafter"/>
</dbReference>
<dbReference type="PROSITE" id="PS50112">
    <property type="entry name" value="PAS"/>
    <property type="match status" value="1"/>
</dbReference>
<sequence>MPGPAAPRPEPEAPSSPGSGEPPDPSAPAPAASPPPEAAPGTRPEADPAAGLSARLGLRLRIALFFAALALGGWGAIAAALWFGHAHAGGPAAGYLAAGLAAGFALAGLCAWAAVLFDENVARPILGLAADLHARAQSDVAAEIDAAPARHLGALAPAARAIHAALEDARRSQERAVAERTARMARDQALLGGVVRDLAEAVVAVSPDGRILLYNPAAAALLGPLGLGRPLARFLDPAPLEAAAARADRRRARGDAGAESFLTASAGEDGGVRVLAGAVSVVTAEAGPVGRVLLFRDAAGDLRARGALESLLRETLEAMRRPAAALVAALDALASEPEPDPAERAAFAAAMRAEVARLSAAIERAAEGRARVGDGRWPVQEVAAQDLLDAAAARAEGALATPRSPARLRCDGYAVAEILARALRALREDPARSSLALAAEPEGERVRLVLSWTGPALSQGVVEGWMEAPVAPAYGAWTVRDALDRHGADLWVEGGRRLVLPLPAAGAPAAARPEGAAEVYDFDLPRPGGAEAERLLSELAYVVFDTETTGLDPAADAVVQIAGLRIVGGRVLRGERFEALANPGRPIPAAASRVHGVTDAMVAGAPPFAEVAARFRAFCEGAALVAHNAPFDMAFLRRLEAGGGPRFDNPVLCTARLSRRLHAHTSAHTLDALAARLGVEIPPERRHTAAGDAEATAEAFRRMIPLLAARGVRTLGEALSLQGPV</sequence>
<keyword evidence="6" id="KW-0812">Transmembrane</keyword>
<comment type="function">
    <text evidence="2">DNA polymerase III is a complex, multichain enzyme responsible for most of the replicative synthesis in bacteria. The epsilon subunit contain the editing function and is a proofreading 3'-5' exonuclease.</text>
</comment>
<reference evidence="8 9" key="1">
    <citation type="submission" date="2016-10" db="EMBL/GenBank/DDBJ databases">
        <authorList>
            <person name="de Groot N.N."/>
        </authorList>
    </citation>
    <scope>NUCLEOTIDE SEQUENCE [LARGE SCALE GENOMIC DNA]</scope>
    <source>
        <strain evidence="8 9">CGMCC 1.11030</strain>
    </source>
</reference>